<sequence length="259" mass="25378">MGPLPSSIYWRRRAVVLFLFLLVVALIVWAVTSGGSSDGGRPSAHGPGGRSPLPEITPGPSTSQTGITARPGGRDTGGGSGSSGADSGTGDAGSGVGTGSGGGSGTGGGSGGPGGGGPLPPDSPLPACTPGRTQLRLVSLHGSYAPGQRPTFQLIAANSGDDSCKLDFGATAAVLTIEDASGHPVWASDDCPPGRSPYLLKVPAHGSVTYVAYWNRETGAPHCATPTGGAQVVKAGTYKAKAAVGDVATAQTSFVLSAD</sequence>
<dbReference type="Proteomes" id="UP000007842">
    <property type="component" value="Chromosome"/>
</dbReference>
<organism evidence="2 3">
    <name type="scientific">Streptantibioticus cattleyicolor (strain ATCC 35852 / DSM 46488 / JCM 4925 / NBRC 14057 / NRRL 8057)</name>
    <name type="common">Streptomyces cattleya</name>
    <dbReference type="NCBI Taxonomy" id="1003195"/>
    <lineage>
        <taxon>Bacteria</taxon>
        <taxon>Bacillati</taxon>
        <taxon>Actinomycetota</taxon>
        <taxon>Actinomycetes</taxon>
        <taxon>Kitasatosporales</taxon>
        <taxon>Streptomycetaceae</taxon>
        <taxon>Streptantibioticus</taxon>
    </lineage>
</organism>
<feature type="region of interest" description="Disordered" evidence="1">
    <location>
        <begin position="34"/>
        <end position="130"/>
    </location>
</feature>
<accession>G8WWS8</accession>
<reference evidence="3" key="1">
    <citation type="submission" date="2011-12" db="EMBL/GenBank/DDBJ databases">
        <title>Complete genome sequence of Streptomyces cattleya strain DSM 46488.</title>
        <authorList>
            <person name="Ou H.-Y."/>
            <person name="Li P."/>
            <person name="Zhao C."/>
            <person name="O'Hagan D."/>
            <person name="Deng Z."/>
        </authorList>
    </citation>
    <scope>NUCLEOTIDE SEQUENCE [LARGE SCALE GENOMIC DNA]</scope>
    <source>
        <strain evidence="3">ATCC 35852 / DSM 46488 / JCM 4925 / NBRC 14057 / NRRL 8057</strain>
    </source>
</reference>
<evidence type="ECO:0000313" key="2">
    <source>
        <dbReference type="EMBL" id="AEW94965.1"/>
    </source>
</evidence>
<protein>
    <submittedName>
        <fullName evidence="2">Uncharacterized protein</fullName>
    </submittedName>
</protein>
<dbReference type="STRING" id="1003195.SCATT_25940"/>
<feature type="compositionally biased region" description="Gly residues" evidence="1">
    <location>
        <begin position="90"/>
        <end position="117"/>
    </location>
</feature>
<dbReference type="HOGENOM" id="CLU_1057376_0_0_11"/>
<proteinExistence type="predicted"/>
<dbReference type="EMBL" id="CP003219">
    <property type="protein sequence ID" value="AEW94965.1"/>
    <property type="molecule type" value="Genomic_DNA"/>
</dbReference>
<evidence type="ECO:0000256" key="1">
    <source>
        <dbReference type="SAM" id="MobiDB-lite"/>
    </source>
</evidence>
<name>G8WWS8_STREN</name>
<evidence type="ECO:0000313" key="3">
    <source>
        <dbReference type="Proteomes" id="UP000007842"/>
    </source>
</evidence>
<dbReference type="eggNOG" id="ENOG503304R">
    <property type="taxonomic scope" value="Bacteria"/>
</dbReference>
<keyword evidence="3" id="KW-1185">Reference proteome</keyword>
<dbReference type="PATRIC" id="fig|1003195.29.peg.2600"/>
<dbReference type="KEGG" id="scy:SCATT_25940"/>
<gene>
    <name evidence="2" type="ordered locus">SCATT_25940</name>
</gene>
<dbReference type="AlphaFoldDB" id="G8WWS8"/>